<feature type="region of interest" description="Disordered" evidence="1">
    <location>
        <begin position="580"/>
        <end position="629"/>
    </location>
</feature>
<dbReference type="EnsemblMetazoa" id="OVOC8304.1">
    <property type="protein sequence ID" value="OVOC8304.1"/>
    <property type="gene ID" value="WBGene00245113"/>
</dbReference>
<feature type="region of interest" description="Disordered" evidence="1">
    <location>
        <begin position="505"/>
        <end position="555"/>
    </location>
</feature>
<feature type="compositionally biased region" description="Basic and acidic residues" evidence="1">
    <location>
        <begin position="589"/>
        <end position="612"/>
    </location>
</feature>
<feature type="compositionally biased region" description="Basic and acidic residues" evidence="1">
    <location>
        <begin position="300"/>
        <end position="315"/>
    </location>
</feature>
<feature type="region of interest" description="Disordered" evidence="1">
    <location>
        <begin position="300"/>
        <end position="347"/>
    </location>
</feature>
<evidence type="ECO:0000313" key="3">
    <source>
        <dbReference type="Proteomes" id="UP000024404"/>
    </source>
</evidence>
<reference evidence="2" key="2">
    <citation type="submission" date="2022-06" db="UniProtKB">
        <authorList>
            <consortium name="EnsemblMetazoa"/>
        </authorList>
    </citation>
    <scope>IDENTIFICATION</scope>
</reference>
<dbReference type="AlphaFoldDB" id="A0A8R1U0Q3"/>
<dbReference type="Proteomes" id="UP000024404">
    <property type="component" value="Unassembled WGS sequence"/>
</dbReference>
<sequence length="629" mass="70946">MNCPELWCLASVDGVECKETFDTYDEFEEHFCQKHLDLALFACDAKGCTAQFGTILQIFRHLAVCKRQGKKIKLLQYSDDILESLATLDRAKLLAVQCCVKRAKRALESAEMNDDVTTDQDGQCSLDEMGFRSSSDDDQLHVPIIEPLGIRQVKNVESGSYASRSDRTVTAARQAAWRLKEQMLLEGRMKKNVKPLEKPSRDTQKKQKKLPVKITDKTRISALINDDPKKVKGALGHLQTVKSDLSPDSALANMKETNRLGENMIKKQSHKIVNVIDMSGTVNSDMPFVSIKHIVSAESKPKSLLDKTQDPKQPKIFESSLPANPNHPPKIYDASHPQLSSGAIDTRPPDYSEFVRNPVINPTLREIPLSRFPIPPLQIPSVRSSNDCQNSSEINCPHTSTILASQSAMLPSSQVDVQQNRNIERHGILRTARIKNIFQSVNISCTEVHYIIYDSISKSLQKKHGFQNMVGTVEETGQMDFDVLSLFSKRMQECKTLEHLKVSTTQAKELERPGEQTKSVKSNIKLEEEEPSKKFKSNTNLLDLSSDKDHERKEDVEYRETTPFLLNLFSDNETTPVLFDPRIMPKSLNPDEPRNDRPNIEGEVIQEKKVGMCRDSNGYHGSSGNEKKR</sequence>
<feature type="compositionally biased region" description="Basic and acidic residues" evidence="1">
    <location>
        <begin position="545"/>
        <end position="555"/>
    </location>
</feature>
<evidence type="ECO:0000313" key="2">
    <source>
        <dbReference type="EnsemblMetazoa" id="OVOC8304.1"/>
    </source>
</evidence>
<name>A0A8R1U0Q3_ONCVO</name>
<dbReference type="OMA" id="STIQKQP"/>
<accession>A0A8R1U0Q3</accession>
<reference evidence="3" key="1">
    <citation type="submission" date="2013-10" db="EMBL/GenBank/DDBJ databases">
        <title>Genome sequencing of Onchocerca volvulus.</title>
        <authorList>
            <person name="Cotton J."/>
            <person name="Tsai J."/>
            <person name="Stanley E."/>
            <person name="Tracey A."/>
            <person name="Holroyd N."/>
            <person name="Lustigman S."/>
            <person name="Berriman M."/>
        </authorList>
    </citation>
    <scope>NUCLEOTIDE SEQUENCE</scope>
</reference>
<protein>
    <submittedName>
        <fullName evidence="2">Uncharacterized protein</fullName>
    </submittedName>
</protein>
<organism evidence="2 3">
    <name type="scientific">Onchocerca volvulus</name>
    <dbReference type="NCBI Taxonomy" id="6282"/>
    <lineage>
        <taxon>Eukaryota</taxon>
        <taxon>Metazoa</taxon>
        <taxon>Ecdysozoa</taxon>
        <taxon>Nematoda</taxon>
        <taxon>Chromadorea</taxon>
        <taxon>Rhabditida</taxon>
        <taxon>Spirurina</taxon>
        <taxon>Spiruromorpha</taxon>
        <taxon>Filarioidea</taxon>
        <taxon>Onchocercidae</taxon>
        <taxon>Onchocerca</taxon>
    </lineage>
</organism>
<keyword evidence="3" id="KW-1185">Reference proteome</keyword>
<feature type="compositionally biased region" description="Polar residues" evidence="1">
    <location>
        <begin position="619"/>
        <end position="629"/>
    </location>
</feature>
<proteinExistence type="predicted"/>
<dbReference type="EMBL" id="CMVM020000247">
    <property type="status" value="NOT_ANNOTATED_CDS"/>
    <property type="molecule type" value="Genomic_DNA"/>
</dbReference>
<evidence type="ECO:0000256" key="1">
    <source>
        <dbReference type="SAM" id="MobiDB-lite"/>
    </source>
</evidence>